<dbReference type="Proteomes" id="UP001320898">
    <property type="component" value="Unassembled WGS sequence"/>
</dbReference>
<dbReference type="InterPro" id="IPR002059">
    <property type="entry name" value="CSP_DNA-bd"/>
</dbReference>
<sequence>METPVEIAFRNMDPSEFVEKRVRERVGRLEQFYDRITSCHVQIEAPHKHHTKGNLYEIRIEVRVPGTELTVNNKPGNVHAHEDIYVAIRDAFDAMERQLKKWKQKANADVKVHDAPLAGRIEELHPDRDFGQIAMTDGRLVYFHRNSVVGNGFDTLSLGDTVELVVHSGEGEKGPQASAVRPVGGLKFVDKP</sequence>
<dbReference type="Gene3D" id="2.40.50.140">
    <property type="entry name" value="Nucleic acid-binding proteins"/>
    <property type="match status" value="1"/>
</dbReference>
<feature type="domain" description="CSD" evidence="1">
    <location>
        <begin position="116"/>
        <end position="182"/>
    </location>
</feature>
<dbReference type="InterPro" id="IPR012340">
    <property type="entry name" value="NA-bd_OB-fold"/>
</dbReference>
<dbReference type="InterPro" id="IPR011129">
    <property type="entry name" value="CSD"/>
</dbReference>
<dbReference type="SUPFAM" id="SSF69754">
    <property type="entry name" value="Ribosome binding protein Y (YfiA homologue)"/>
    <property type="match status" value="1"/>
</dbReference>
<evidence type="ECO:0000313" key="3">
    <source>
        <dbReference type="Proteomes" id="UP001320898"/>
    </source>
</evidence>
<dbReference type="GO" id="GO:0003676">
    <property type="term" value="F:nucleic acid binding"/>
    <property type="evidence" value="ECO:0007669"/>
    <property type="project" value="InterPro"/>
</dbReference>
<evidence type="ECO:0000259" key="1">
    <source>
        <dbReference type="PROSITE" id="PS51857"/>
    </source>
</evidence>
<proteinExistence type="predicted"/>
<dbReference type="InterPro" id="IPR003489">
    <property type="entry name" value="RHF/RaiA"/>
</dbReference>
<dbReference type="RefSeq" id="WP_261616846.1">
    <property type="nucleotide sequence ID" value="NZ_JALIDZ010000007.1"/>
</dbReference>
<gene>
    <name evidence="2" type="primary">raiA</name>
    <name evidence="2" type="ORF">MUB46_15470</name>
</gene>
<dbReference type="EMBL" id="JALIDZ010000007">
    <property type="protein sequence ID" value="MCT8973262.1"/>
    <property type="molecule type" value="Genomic_DNA"/>
</dbReference>
<dbReference type="Pfam" id="PF02482">
    <property type="entry name" value="Ribosomal_S30AE"/>
    <property type="match status" value="1"/>
</dbReference>
<dbReference type="GO" id="GO:0005829">
    <property type="term" value="C:cytosol"/>
    <property type="evidence" value="ECO:0007669"/>
    <property type="project" value="UniProtKB-ARBA"/>
</dbReference>
<dbReference type="NCBIfam" id="TIGR00741">
    <property type="entry name" value="yfiA"/>
    <property type="match status" value="1"/>
</dbReference>
<dbReference type="Gene3D" id="3.30.160.100">
    <property type="entry name" value="Ribosome hibernation promotion factor-like"/>
    <property type="match status" value="1"/>
</dbReference>
<evidence type="ECO:0000313" key="2">
    <source>
        <dbReference type="EMBL" id="MCT8973262.1"/>
    </source>
</evidence>
<dbReference type="AlphaFoldDB" id="A0AAW5QZA2"/>
<dbReference type="PROSITE" id="PS51857">
    <property type="entry name" value="CSD_2"/>
    <property type="match status" value="1"/>
</dbReference>
<dbReference type="Pfam" id="PF00313">
    <property type="entry name" value="CSD"/>
    <property type="match status" value="1"/>
</dbReference>
<reference evidence="2 3" key="1">
    <citation type="submission" date="2022-04" db="EMBL/GenBank/DDBJ databases">
        <authorList>
            <person name="Ye Y.-Q."/>
            <person name="Du Z.-J."/>
        </authorList>
    </citation>
    <scope>NUCLEOTIDE SEQUENCE [LARGE SCALE GENOMIC DNA]</scope>
    <source>
        <strain evidence="2 3">A6E488</strain>
    </source>
</reference>
<organism evidence="2 3">
    <name type="scientific">Microbaculum marinisediminis</name>
    <dbReference type="NCBI Taxonomy" id="2931392"/>
    <lineage>
        <taxon>Bacteria</taxon>
        <taxon>Pseudomonadati</taxon>
        <taxon>Pseudomonadota</taxon>
        <taxon>Alphaproteobacteria</taxon>
        <taxon>Hyphomicrobiales</taxon>
        <taxon>Tepidamorphaceae</taxon>
        <taxon>Microbaculum</taxon>
    </lineage>
</organism>
<name>A0AAW5QZA2_9HYPH</name>
<dbReference type="SUPFAM" id="SSF50249">
    <property type="entry name" value="Nucleic acid-binding proteins"/>
    <property type="match status" value="1"/>
</dbReference>
<comment type="caution">
    <text evidence="2">The sequence shown here is derived from an EMBL/GenBank/DDBJ whole genome shotgun (WGS) entry which is preliminary data.</text>
</comment>
<dbReference type="SMART" id="SM00357">
    <property type="entry name" value="CSP"/>
    <property type="match status" value="1"/>
</dbReference>
<dbReference type="InterPro" id="IPR036567">
    <property type="entry name" value="RHF-like"/>
</dbReference>
<protein>
    <submittedName>
        <fullName evidence="2">Ribosome-associated translation inhibitor RaiA</fullName>
    </submittedName>
</protein>
<keyword evidence="3" id="KW-1185">Reference proteome</keyword>
<accession>A0AAW5QZA2</accession>
<dbReference type="CDD" id="cd00552">
    <property type="entry name" value="RaiA"/>
    <property type="match status" value="1"/>
</dbReference>